<evidence type="ECO:0000256" key="2">
    <source>
        <dbReference type="ARBA" id="ARBA00006275"/>
    </source>
</evidence>
<keyword evidence="8" id="KW-1185">Reference proteome</keyword>
<evidence type="ECO:0000256" key="1">
    <source>
        <dbReference type="ARBA" id="ARBA00004442"/>
    </source>
</evidence>
<organism evidence="7 8">
    <name type="scientific">Saccharicrinis fermentans DSM 9555 = JCM 21142</name>
    <dbReference type="NCBI Taxonomy" id="869213"/>
    <lineage>
        <taxon>Bacteria</taxon>
        <taxon>Pseudomonadati</taxon>
        <taxon>Bacteroidota</taxon>
        <taxon>Bacteroidia</taxon>
        <taxon>Marinilabiliales</taxon>
        <taxon>Marinilabiliaceae</taxon>
        <taxon>Saccharicrinis</taxon>
    </lineage>
</organism>
<accession>W7Y3Z5</accession>
<evidence type="ECO:0000313" key="8">
    <source>
        <dbReference type="Proteomes" id="UP000019402"/>
    </source>
</evidence>
<comment type="subcellular location">
    <subcellularLocation>
        <location evidence="1">Cell outer membrane</location>
    </subcellularLocation>
</comment>
<gene>
    <name evidence="7" type="ORF">JCM21142_41419</name>
</gene>
<proteinExistence type="inferred from homology"/>
<dbReference type="InterPro" id="IPR011990">
    <property type="entry name" value="TPR-like_helical_dom_sf"/>
</dbReference>
<dbReference type="EMBL" id="BAMD01000013">
    <property type="protein sequence ID" value="GAF02777.1"/>
    <property type="molecule type" value="Genomic_DNA"/>
</dbReference>
<dbReference type="GO" id="GO:0009279">
    <property type="term" value="C:cell outer membrane"/>
    <property type="evidence" value="ECO:0007669"/>
    <property type="project" value="UniProtKB-SubCell"/>
</dbReference>
<comment type="similarity">
    <text evidence="2">Belongs to the SusD family.</text>
</comment>
<keyword evidence="5" id="KW-0998">Cell outer membrane</keyword>
<dbReference type="InterPro" id="IPR012944">
    <property type="entry name" value="SusD_RagB_dom"/>
</dbReference>
<dbReference type="Gene3D" id="1.25.40.390">
    <property type="match status" value="1"/>
</dbReference>
<evidence type="ECO:0000259" key="6">
    <source>
        <dbReference type="Pfam" id="PF07980"/>
    </source>
</evidence>
<comment type="caution">
    <text evidence="7">The sequence shown here is derived from an EMBL/GenBank/DDBJ whole genome shotgun (WGS) entry which is preliminary data.</text>
</comment>
<protein>
    <submittedName>
        <fullName evidence="7">SusD family protein</fullName>
    </submittedName>
</protein>
<dbReference type="Proteomes" id="UP000019402">
    <property type="component" value="Unassembled WGS sequence"/>
</dbReference>
<sequence length="102" mass="11961">MSSDPYLAGLSDLLELIKTERRIELCFEGHRYYDIRRWNDDLNVKVKKATISTNNFGVSSEYDFSQDAYPNQVDFPEYMRYGAIPRNDILTCPNLNQNDGWK</sequence>
<dbReference type="RefSeq" id="WP_262504883.1">
    <property type="nucleotide sequence ID" value="NZ_BAMD01000013.1"/>
</dbReference>
<reference evidence="7 8" key="1">
    <citation type="journal article" date="2014" name="Genome Announc.">
        <title>Draft Genome Sequence of Cytophaga fermentans JCM 21142T, a Facultative Anaerobe Isolated from Marine Mud.</title>
        <authorList>
            <person name="Starns D."/>
            <person name="Oshima K."/>
            <person name="Suda W."/>
            <person name="Iino T."/>
            <person name="Yuki M."/>
            <person name="Inoue J."/>
            <person name="Kitamura K."/>
            <person name="Iida T."/>
            <person name="Darby A."/>
            <person name="Hattori M."/>
            <person name="Ohkuma M."/>
        </authorList>
    </citation>
    <scope>NUCLEOTIDE SEQUENCE [LARGE SCALE GENOMIC DNA]</scope>
    <source>
        <strain evidence="7 8">JCM 21142</strain>
    </source>
</reference>
<evidence type="ECO:0000313" key="7">
    <source>
        <dbReference type="EMBL" id="GAF02777.1"/>
    </source>
</evidence>
<dbReference type="SUPFAM" id="SSF48452">
    <property type="entry name" value="TPR-like"/>
    <property type="match status" value="1"/>
</dbReference>
<dbReference type="Pfam" id="PF07980">
    <property type="entry name" value="SusD_RagB"/>
    <property type="match status" value="1"/>
</dbReference>
<dbReference type="AlphaFoldDB" id="W7Y3Z5"/>
<keyword evidence="3" id="KW-0732">Signal</keyword>
<evidence type="ECO:0000256" key="3">
    <source>
        <dbReference type="ARBA" id="ARBA00022729"/>
    </source>
</evidence>
<evidence type="ECO:0000256" key="4">
    <source>
        <dbReference type="ARBA" id="ARBA00023136"/>
    </source>
</evidence>
<feature type="domain" description="RagB/SusD" evidence="6">
    <location>
        <begin position="11"/>
        <end position="101"/>
    </location>
</feature>
<name>W7Y3Z5_9BACT</name>
<keyword evidence="4" id="KW-0472">Membrane</keyword>
<evidence type="ECO:0000256" key="5">
    <source>
        <dbReference type="ARBA" id="ARBA00023237"/>
    </source>
</evidence>